<keyword evidence="6" id="KW-0539">Nucleus</keyword>
<reference evidence="9" key="1">
    <citation type="submission" date="2022-03" db="EMBL/GenBank/DDBJ databases">
        <authorList>
            <person name="Martin C."/>
        </authorList>
    </citation>
    <scope>NUCLEOTIDE SEQUENCE</scope>
</reference>
<evidence type="ECO:0000256" key="7">
    <source>
        <dbReference type="PROSITE-ProRule" id="PRU00042"/>
    </source>
</evidence>
<dbReference type="InterPro" id="IPR013087">
    <property type="entry name" value="Znf_C2H2_type"/>
</dbReference>
<dbReference type="Pfam" id="PF00096">
    <property type="entry name" value="zf-C2H2"/>
    <property type="match status" value="2"/>
</dbReference>
<gene>
    <name evidence="9" type="ORF">OFUS_LOCUS5302</name>
</gene>
<dbReference type="FunFam" id="3.30.160.60:FF:001498">
    <property type="entry name" value="Zinc finger protein 404"/>
    <property type="match status" value="1"/>
</dbReference>
<dbReference type="Proteomes" id="UP000749559">
    <property type="component" value="Unassembled WGS sequence"/>
</dbReference>
<organism evidence="9 10">
    <name type="scientific">Owenia fusiformis</name>
    <name type="common">Polychaete worm</name>
    <dbReference type="NCBI Taxonomy" id="6347"/>
    <lineage>
        <taxon>Eukaryota</taxon>
        <taxon>Metazoa</taxon>
        <taxon>Spiralia</taxon>
        <taxon>Lophotrochozoa</taxon>
        <taxon>Annelida</taxon>
        <taxon>Polychaeta</taxon>
        <taxon>Sedentaria</taxon>
        <taxon>Canalipalpata</taxon>
        <taxon>Sabellida</taxon>
        <taxon>Oweniida</taxon>
        <taxon>Oweniidae</taxon>
        <taxon>Owenia</taxon>
    </lineage>
</organism>
<evidence type="ECO:0000256" key="5">
    <source>
        <dbReference type="ARBA" id="ARBA00022833"/>
    </source>
</evidence>
<proteinExistence type="predicted"/>
<dbReference type="GO" id="GO:0008270">
    <property type="term" value="F:zinc ion binding"/>
    <property type="evidence" value="ECO:0007669"/>
    <property type="project" value="UniProtKB-KW"/>
</dbReference>
<dbReference type="SUPFAM" id="SSF57667">
    <property type="entry name" value="beta-beta-alpha zinc fingers"/>
    <property type="match status" value="1"/>
</dbReference>
<dbReference type="PANTHER" id="PTHR16515:SF49">
    <property type="entry name" value="GASTRULA ZINC FINGER PROTEIN XLCGF49.1-LIKE-RELATED"/>
    <property type="match status" value="1"/>
</dbReference>
<name>A0A8S4NB93_OWEFU</name>
<dbReference type="SMART" id="SM00355">
    <property type="entry name" value="ZnF_C2H2"/>
    <property type="match status" value="2"/>
</dbReference>
<comment type="caution">
    <text evidence="9">The sequence shown here is derived from an EMBL/GenBank/DDBJ whole genome shotgun (WGS) entry which is preliminary data.</text>
</comment>
<comment type="subcellular location">
    <subcellularLocation>
        <location evidence="1">Nucleus</location>
    </subcellularLocation>
</comment>
<evidence type="ECO:0000256" key="6">
    <source>
        <dbReference type="ARBA" id="ARBA00023242"/>
    </source>
</evidence>
<evidence type="ECO:0000256" key="4">
    <source>
        <dbReference type="ARBA" id="ARBA00022771"/>
    </source>
</evidence>
<evidence type="ECO:0000256" key="2">
    <source>
        <dbReference type="ARBA" id="ARBA00022723"/>
    </source>
</evidence>
<dbReference type="GO" id="GO:0010468">
    <property type="term" value="P:regulation of gene expression"/>
    <property type="evidence" value="ECO:0007669"/>
    <property type="project" value="TreeGrafter"/>
</dbReference>
<keyword evidence="2" id="KW-0479">Metal-binding</keyword>
<keyword evidence="4 7" id="KW-0863">Zinc-finger</keyword>
<feature type="domain" description="C2H2-type" evidence="8">
    <location>
        <begin position="38"/>
        <end position="65"/>
    </location>
</feature>
<sequence>QFQIHFLFSVDVSNWTLPQTYSQESWLKSYRKSAERRYECNICLKSFKKSSHLKSHSMIHTGEKPYGCEICQKTFRLRHHLYKHKENIHKIWITSAGSQLTMPKYGYQ</sequence>
<dbReference type="OrthoDB" id="3437960at2759"/>
<protein>
    <recommendedName>
        <fullName evidence="8">C2H2-type domain-containing protein</fullName>
    </recommendedName>
</protein>
<evidence type="ECO:0000256" key="1">
    <source>
        <dbReference type="ARBA" id="ARBA00004123"/>
    </source>
</evidence>
<dbReference type="Gene3D" id="3.30.160.60">
    <property type="entry name" value="Classic Zinc Finger"/>
    <property type="match status" value="2"/>
</dbReference>
<keyword evidence="5" id="KW-0862">Zinc</keyword>
<feature type="domain" description="C2H2-type" evidence="8">
    <location>
        <begin position="66"/>
        <end position="89"/>
    </location>
</feature>
<dbReference type="EMBL" id="CAIIXF020000002">
    <property type="protein sequence ID" value="CAH1778374.1"/>
    <property type="molecule type" value="Genomic_DNA"/>
</dbReference>
<evidence type="ECO:0000259" key="8">
    <source>
        <dbReference type="PROSITE" id="PS50157"/>
    </source>
</evidence>
<evidence type="ECO:0000313" key="10">
    <source>
        <dbReference type="Proteomes" id="UP000749559"/>
    </source>
</evidence>
<dbReference type="InterPro" id="IPR050331">
    <property type="entry name" value="Zinc_finger"/>
</dbReference>
<dbReference type="PANTHER" id="PTHR16515">
    <property type="entry name" value="PR DOMAIN ZINC FINGER PROTEIN"/>
    <property type="match status" value="1"/>
</dbReference>
<dbReference type="FunFam" id="3.30.160.60:FF:000690">
    <property type="entry name" value="Zinc finger protein 354C"/>
    <property type="match status" value="1"/>
</dbReference>
<keyword evidence="10" id="KW-1185">Reference proteome</keyword>
<dbReference type="InterPro" id="IPR036236">
    <property type="entry name" value="Znf_C2H2_sf"/>
</dbReference>
<dbReference type="PROSITE" id="PS00028">
    <property type="entry name" value="ZINC_FINGER_C2H2_1"/>
    <property type="match status" value="2"/>
</dbReference>
<dbReference type="AlphaFoldDB" id="A0A8S4NB93"/>
<keyword evidence="3" id="KW-0677">Repeat</keyword>
<feature type="non-terminal residue" evidence="9">
    <location>
        <position position="1"/>
    </location>
</feature>
<accession>A0A8S4NB93</accession>
<dbReference type="PROSITE" id="PS50157">
    <property type="entry name" value="ZINC_FINGER_C2H2_2"/>
    <property type="match status" value="2"/>
</dbReference>
<evidence type="ECO:0000256" key="3">
    <source>
        <dbReference type="ARBA" id="ARBA00022737"/>
    </source>
</evidence>
<evidence type="ECO:0000313" key="9">
    <source>
        <dbReference type="EMBL" id="CAH1778374.1"/>
    </source>
</evidence>
<dbReference type="GO" id="GO:0005634">
    <property type="term" value="C:nucleus"/>
    <property type="evidence" value="ECO:0007669"/>
    <property type="project" value="UniProtKB-SubCell"/>
</dbReference>